<dbReference type="AlphaFoldDB" id="A0A1G6IL06"/>
<sequence>MSIEIRPVVAADHEAWLPLWQGYQRFYMTEIPAETSAVTWQRFLDPAEPMGAALAWQGDQAIGLVHWVIHRSTWTTGDYCYLQDLFVAKGQRSGGVGRQLIQHVYEQARAAGCSRVHWLTHESNSQAKLLYERIGERSGFVQYRKLL</sequence>
<keyword evidence="3" id="KW-0687">Ribonucleoprotein</keyword>
<dbReference type="GO" id="GO:0005840">
    <property type="term" value="C:ribosome"/>
    <property type="evidence" value="ECO:0007669"/>
    <property type="project" value="UniProtKB-KW"/>
</dbReference>
<evidence type="ECO:0000256" key="2">
    <source>
        <dbReference type="ARBA" id="ARBA00023315"/>
    </source>
</evidence>
<dbReference type="Pfam" id="PF00583">
    <property type="entry name" value="Acetyltransf_1"/>
    <property type="match status" value="1"/>
</dbReference>
<dbReference type="InterPro" id="IPR000182">
    <property type="entry name" value="GNAT_dom"/>
</dbReference>
<dbReference type="SUPFAM" id="SSF55729">
    <property type="entry name" value="Acyl-CoA N-acyltransferases (Nat)"/>
    <property type="match status" value="1"/>
</dbReference>
<dbReference type="PANTHER" id="PTHR43877:SF2">
    <property type="entry name" value="AMINOALKYLPHOSPHONATE N-ACETYLTRANSFERASE-RELATED"/>
    <property type="match status" value="1"/>
</dbReference>
<accession>A0A1G6IL06</accession>
<protein>
    <submittedName>
        <fullName evidence="3">Ribosomal protein S18 acetylase RimI</fullName>
    </submittedName>
</protein>
<dbReference type="InterPro" id="IPR016181">
    <property type="entry name" value="Acyl_CoA_acyltransferase"/>
</dbReference>
<name>A0A1G6IL06_9GAMM</name>
<organism evidence="3 4">
    <name type="scientific">Ectopseudomonas chengduensis</name>
    <dbReference type="NCBI Taxonomy" id="489632"/>
    <lineage>
        <taxon>Bacteria</taxon>
        <taxon>Pseudomonadati</taxon>
        <taxon>Pseudomonadota</taxon>
        <taxon>Gammaproteobacteria</taxon>
        <taxon>Pseudomonadales</taxon>
        <taxon>Pseudomonadaceae</taxon>
        <taxon>Ectopseudomonas</taxon>
    </lineage>
</organism>
<dbReference type="CDD" id="cd04301">
    <property type="entry name" value="NAT_SF"/>
    <property type="match status" value="1"/>
</dbReference>
<dbReference type="RefSeq" id="WP_017676394.1">
    <property type="nucleotide sequence ID" value="NZ_FMZQ01000001.1"/>
</dbReference>
<proteinExistence type="predicted"/>
<dbReference type="PANTHER" id="PTHR43877">
    <property type="entry name" value="AMINOALKYLPHOSPHONATE N-ACETYLTRANSFERASE-RELATED-RELATED"/>
    <property type="match status" value="1"/>
</dbReference>
<gene>
    <name evidence="3" type="ORF">SAMN05216576_101316</name>
</gene>
<dbReference type="InterPro" id="IPR050832">
    <property type="entry name" value="Bact_Acetyltransf"/>
</dbReference>
<keyword evidence="2" id="KW-0012">Acyltransferase</keyword>
<dbReference type="FunFam" id="3.40.630.30:FF:000066">
    <property type="entry name" value="Histone acetyltransferase"/>
    <property type="match status" value="1"/>
</dbReference>
<dbReference type="Proteomes" id="UP000199467">
    <property type="component" value="Unassembled WGS sequence"/>
</dbReference>
<dbReference type="Gene3D" id="3.40.630.30">
    <property type="match status" value="1"/>
</dbReference>
<keyword evidence="4" id="KW-1185">Reference proteome</keyword>
<evidence type="ECO:0000313" key="4">
    <source>
        <dbReference type="Proteomes" id="UP000199467"/>
    </source>
</evidence>
<reference evidence="4" key="1">
    <citation type="submission" date="2016-10" db="EMBL/GenBank/DDBJ databases">
        <authorList>
            <person name="Varghese N."/>
            <person name="Submissions S."/>
        </authorList>
    </citation>
    <scope>NUCLEOTIDE SEQUENCE [LARGE SCALE GENOMIC DNA]</scope>
    <source>
        <strain evidence="4">DSM 26382</strain>
    </source>
</reference>
<keyword evidence="3" id="KW-0689">Ribosomal protein</keyword>
<keyword evidence="1" id="KW-0808">Transferase</keyword>
<dbReference type="GO" id="GO:0016747">
    <property type="term" value="F:acyltransferase activity, transferring groups other than amino-acyl groups"/>
    <property type="evidence" value="ECO:0007669"/>
    <property type="project" value="InterPro"/>
</dbReference>
<dbReference type="PROSITE" id="PS51186">
    <property type="entry name" value="GNAT"/>
    <property type="match status" value="1"/>
</dbReference>
<dbReference type="EMBL" id="FMZQ01000001">
    <property type="protein sequence ID" value="SDC07111.1"/>
    <property type="molecule type" value="Genomic_DNA"/>
</dbReference>
<evidence type="ECO:0000256" key="1">
    <source>
        <dbReference type="ARBA" id="ARBA00022679"/>
    </source>
</evidence>
<evidence type="ECO:0000313" key="3">
    <source>
        <dbReference type="EMBL" id="SDC07111.1"/>
    </source>
</evidence>